<name>A0A4U0XQR0_9PEZI</name>
<reference evidence="1 2" key="1">
    <citation type="submission" date="2017-03" db="EMBL/GenBank/DDBJ databases">
        <title>Genomes of endolithic fungi from Antarctica.</title>
        <authorList>
            <person name="Coleine C."/>
            <person name="Masonjones S."/>
            <person name="Stajich J.E."/>
        </authorList>
    </citation>
    <scope>NUCLEOTIDE SEQUENCE [LARGE SCALE GENOMIC DNA]</scope>
    <source>
        <strain evidence="1 2">CCFEE 5184</strain>
    </source>
</reference>
<protein>
    <submittedName>
        <fullName evidence="1">Uncharacterized protein</fullName>
    </submittedName>
</protein>
<evidence type="ECO:0000313" key="1">
    <source>
        <dbReference type="EMBL" id="TKA77693.1"/>
    </source>
</evidence>
<organism evidence="1 2">
    <name type="scientific">Friedmanniomyces simplex</name>
    <dbReference type="NCBI Taxonomy" id="329884"/>
    <lineage>
        <taxon>Eukaryota</taxon>
        <taxon>Fungi</taxon>
        <taxon>Dikarya</taxon>
        <taxon>Ascomycota</taxon>
        <taxon>Pezizomycotina</taxon>
        <taxon>Dothideomycetes</taxon>
        <taxon>Dothideomycetidae</taxon>
        <taxon>Mycosphaerellales</taxon>
        <taxon>Teratosphaeriaceae</taxon>
        <taxon>Friedmanniomyces</taxon>
    </lineage>
</organism>
<dbReference type="AlphaFoldDB" id="A0A4U0XQR0"/>
<dbReference type="EMBL" id="NAJQ01000131">
    <property type="protein sequence ID" value="TKA77693.1"/>
    <property type="molecule type" value="Genomic_DNA"/>
</dbReference>
<keyword evidence="2" id="KW-1185">Reference proteome</keyword>
<comment type="caution">
    <text evidence="1">The sequence shown here is derived from an EMBL/GenBank/DDBJ whole genome shotgun (WGS) entry which is preliminary data.</text>
</comment>
<evidence type="ECO:0000313" key="2">
    <source>
        <dbReference type="Proteomes" id="UP000309340"/>
    </source>
</evidence>
<gene>
    <name evidence="1" type="ORF">B0A55_04000</name>
</gene>
<sequence length="146" mass="16087">MHSLLSTFILSDLKALGKSRNIATNTATKVQLILRLQKHATQAVVYDGRPVRHLLRDIHARGIGFPNATASDHLIALLEAADRARTFHPFLDLPAELRNMVYCFAVGADEPLKVGECRARVPVVCQVSRQLRDESLPILGGSPAWV</sequence>
<proteinExistence type="predicted"/>
<dbReference type="OrthoDB" id="62952at2759"/>
<dbReference type="Proteomes" id="UP000309340">
    <property type="component" value="Unassembled WGS sequence"/>
</dbReference>
<accession>A0A4U0XQR0</accession>